<dbReference type="RefSeq" id="WP_005862053.1">
    <property type="nucleotide sequence ID" value="NZ_AAYA01000013.1"/>
</dbReference>
<dbReference type="EMBL" id="AAYA01000013">
    <property type="protein sequence ID" value="EBA06812.1"/>
    <property type="molecule type" value="Genomic_DNA"/>
</dbReference>
<protein>
    <submittedName>
        <fullName evidence="1">Uncharacterized protein</fullName>
    </submittedName>
</protein>
<organism evidence="1 2">
    <name type="scientific">Sagittula stellata (strain ATCC 700073 / DSM 11524 / E-37)</name>
    <dbReference type="NCBI Taxonomy" id="388399"/>
    <lineage>
        <taxon>Bacteria</taxon>
        <taxon>Pseudomonadati</taxon>
        <taxon>Pseudomonadota</taxon>
        <taxon>Alphaproteobacteria</taxon>
        <taxon>Rhodobacterales</taxon>
        <taxon>Roseobacteraceae</taxon>
        <taxon>Sagittula</taxon>
    </lineage>
</organism>
<proteinExistence type="predicted"/>
<name>A3K840_SAGS3</name>
<dbReference type="AlphaFoldDB" id="A3K840"/>
<dbReference type="Proteomes" id="UP000005713">
    <property type="component" value="Unassembled WGS sequence"/>
</dbReference>
<sequence>MTDGLTGLGLAIALSAAFDRVAKAQTVGVPPSKPGSISLNTASAAEEHGLRALPKDRADEHPGRAIKSSATATSARLAHLAGDWTEAFAGRD</sequence>
<reference evidence="1 2" key="1">
    <citation type="submission" date="2006-06" db="EMBL/GenBank/DDBJ databases">
        <authorList>
            <person name="Moran M.A."/>
            <person name="Ferriera S."/>
            <person name="Johnson J."/>
            <person name="Kravitz S."/>
            <person name="Beeson K."/>
            <person name="Sutton G."/>
            <person name="Rogers Y.-H."/>
            <person name="Friedman R."/>
            <person name="Frazier M."/>
            <person name="Venter J.C."/>
        </authorList>
    </citation>
    <scope>NUCLEOTIDE SEQUENCE [LARGE SCALE GENOMIC DNA]</scope>
    <source>
        <strain evidence="1 2">E-37</strain>
    </source>
</reference>
<evidence type="ECO:0000313" key="1">
    <source>
        <dbReference type="EMBL" id="EBA06812.1"/>
    </source>
</evidence>
<evidence type="ECO:0000313" key="2">
    <source>
        <dbReference type="Proteomes" id="UP000005713"/>
    </source>
</evidence>
<comment type="caution">
    <text evidence="1">The sequence shown here is derived from an EMBL/GenBank/DDBJ whole genome shotgun (WGS) entry which is preliminary data.</text>
</comment>
<gene>
    <name evidence="1" type="ORF">SSE37_02955</name>
</gene>
<keyword evidence="2" id="KW-1185">Reference proteome</keyword>
<accession>A3K840</accession>